<name>A0A0D3AD48_BRAOL</name>
<dbReference type="Proteomes" id="UP000032141">
    <property type="component" value="Chromosome C1"/>
</dbReference>
<dbReference type="Gene3D" id="2.100.10.30">
    <property type="entry name" value="Jacalin-like lectin domain"/>
    <property type="match status" value="2"/>
</dbReference>
<evidence type="ECO:0000313" key="4">
    <source>
        <dbReference type="EnsemblPlants" id="Bo1g123460.1"/>
    </source>
</evidence>
<comment type="similarity">
    <text evidence="1">Belongs to the jacalin lectin family.</text>
</comment>
<dbReference type="EnsemblPlants" id="Bo1g123460.1">
    <property type="protein sequence ID" value="Bo1g123460.1"/>
    <property type="gene ID" value="Bo1g123460"/>
</dbReference>
<protein>
    <recommendedName>
        <fullName evidence="3">Jacalin-type lectin domain-containing protein</fullName>
    </recommendedName>
</protein>
<accession>A0A0D3AD48</accession>
<dbReference type="InterPro" id="IPR001229">
    <property type="entry name" value="Jacalin-like_lectin_dom"/>
</dbReference>
<keyword evidence="5" id="KW-1185">Reference proteome</keyword>
<organism evidence="4 5">
    <name type="scientific">Brassica oleracea var. oleracea</name>
    <dbReference type="NCBI Taxonomy" id="109376"/>
    <lineage>
        <taxon>Eukaryota</taxon>
        <taxon>Viridiplantae</taxon>
        <taxon>Streptophyta</taxon>
        <taxon>Embryophyta</taxon>
        <taxon>Tracheophyta</taxon>
        <taxon>Spermatophyta</taxon>
        <taxon>Magnoliopsida</taxon>
        <taxon>eudicotyledons</taxon>
        <taxon>Gunneridae</taxon>
        <taxon>Pentapetalae</taxon>
        <taxon>rosids</taxon>
        <taxon>malvids</taxon>
        <taxon>Brassicales</taxon>
        <taxon>Brassicaceae</taxon>
        <taxon>Brassiceae</taxon>
        <taxon>Brassica</taxon>
    </lineage>
</organism>
<dbReference type="InterPro" id="IPR036404">
    <property type="entry name" value="Jacalin-like_lectin_dom_sf"/>
</dbReference>
<dbReference type="SMART" id="SM00915">
    <property type="entry name" value="Jacalin"/>
    <property type="match status" value="2"/>
</dbReference>
<dbReference type="OMA" id="VYAKDSQ"/>
<evidence type="ECO:0000259" key="3">
    <source>
        <dbReference type="PROSITE" id="PS51752"/>
    </source>
</evidence>
<reference evidence="4 5" key="1">
    <citation type="journal article" date="2014" name="Genome Biol.">
        <title>Transcriptome and methylome profiling reveals relics of genome dominance in the mesopolyploid Brassica oleracea.</title>
        <authorList>
            <person name="Parkin I.A."/>
            <person name="Koh C."/>
            <person name="Tang H."/>
            <person name="Robinson S.J."/>
            <person name="Kagale S."/>
            <person name="Clarke W.E."/>
            <person name="Town C.D."/>
            <person name="Nixon J."/>
            <person name="Krishnakumar V."/>
            <person name="Bidwell S.L."/>
            <person name="Denoeud F."/>
            <person name="Belcram H."/>
            <person name="Links M.G."/>
            <person name="Just J."/>
            <person name="Clarke C."/>
            <person name="Bender T."/>
            <person name="Huebert T."/>
            <person name="Mason A.S."/>
            <person name="Pires J.C."/>
            <person name="Barker G."/>
            <person name="Moore J."/>
            <person name="Walley P.G."/>
            <person name="Manoli S."/>
            <person name="Batley J."/>
            <person name="Edwards D."/>
            <person name="Nelson M.N."/>
            <person name="Wang X."/>
            <person name="Paterson A.H."/>
            <person name="King G."/>
            <person name="Bancroft I."/>
            <person name="Chalhoub B."/>
            <person name="Sharpe A.G."/>
        </authorList>
    </citation>
    <scope>NUCLEOTIDE SEQUENCE</scope>
    <source>
        <strain evidence="4 5">cv. TO1000</strain>
    </source>
</reference>
<dbReference type="GO" id="GO:0030246">
    <property type="term" value="F:carbohydrate binding"/>
    <property type="evidence" value="ECO:0007669"/>
    <property type="project" value="UniProtKB-KW"/>
</dbReference>
<reference evidence="4" key="2">
    <citation type="submission" date="2015-03" db="UniProtKB">
        <authorList>
            <consortium name="EnsemblPlants"/>
        </authorList>
    </citation>
    <scope>IDENTIFICATION</scope>
</reference>
<dbReference type="AlphaFoldDB" id="A0A0D3AD48"/>
<dbReference type="PANTHER" id="PTHR47293">
    <property type="entry name" value="JACALIN-RELATED LECTIN 3"/>
    <property type="match status" value="1"/>
</dbReference>
<dbReference type="PANTHER" id="PTHR47293:SF12">
    <property type="entry name" value="JACALIN-RELATED LECTIN 32-RELATED"/>
    <property type="match status" value="1"/>
</dbReference>
<dbReference type="HOGENOM" id="CLU_1187622_0_0_1"/>
<evidence type="ECO:0000313" key="5">
    <source>
        <dbReference type="Proteomes" id="UP000032141"/>
    </source>
</evidence>
<feature type="domain" description="Jacalin-type lectin" evidence="3">
    <location>
        <begin position="1"/>
        <end position="128"/>
    </location>
</feature>
<keyword evidence="2" id="KW-0430">Lectin</keyword>
<dbReference type="PROSITE" id="PS51752">
    <property type="entry name" value="JACALIN_LECTIN"/>
    <property type="match status" value="2"/>
</dbReference>
<dbReference type="Gramene" id="Bo1g123460.1">
    <property type="protein sequence ID" value="Bo1g123460.1"/>
    <property type="gene ID" value="Bo1g123460"/>
</dbReference>
<evidence type="ECO:0000256" key="1">
    <source>
        <dbReference type="ARBA" id="ARBA00006568"/>
    </source>
</evidence>
<dbReference type="Pfam" id="PF01419">
    <property type="entry name" value="Jacalin"/>
    <property type="match status" value="2"/>
</dbReference>
<feature type="domain" description="Jacalin-type lectin" evidence="3">
    <location>
        <begin position="132"/>
        <end position="234"/>
    </location>
</feature>
<proteinExistence type="inferred from homology"/>
<sequence length="234" mass="26089">DLSKASKRWLKRWKQGGLGGDVWDDGVYDGVRKEVEGGEHGNKTLLGFEFEVDADDYIISVQVNKIFGHESDVITSITFYIFKRKASPPYGLETEKKLALKVNFLGSMDAPERFCMLLVRYFVTTTTPLTSAKKLPAVGGDGGIAWDDGAYDGVRKVFVGQAQDGISVVNLYLTIRVSTSRRYHRSDSEVVTMLRFKTNTQTSAPFGIEAGTQRVKFQDLRTDSSVWSPCLSNH</sequence>
<evidence type="ECO:0000256" key="2">
    <source>
        <dbReference type="ARBA" id="ARBA00022734"/>
    </source>
</evidence>
<dbReference type="SUPFAM" id="SSF51101">
    <property type="entry name" value="Mannose-binding lectins"/>
    <property type="match status" value="2"/>
</dbReference>